<keyword evidence="2" id="KW-0430">Lectin</keyword>
<dbReference type="OrthoDB" id="407298at2759"/>
<keyword evidence="3" id="KW-1185">Reference proteome</keyword>
<dbReference type="OMA" id="VFNIRLY"/>
<dbReference type="SUPFAM" id="SSF89372">
    <property type="entry name" value="Fucose-specific lectin"/>
    <property type="match status" value="1"/>
</dbReference>
<evidence type="ECO:0000313" key="3">
    <source>
        <dbReference type="Proteomes" id="UP000018144"/>
    </source>
</evidence>
<protein>
    <submittedName>
        <fullName evidence="2">Similar to Fucose-specific lectin acc. no. P18891</fullName>
    </submittedName>
</protein>
<dbReference type="AlphaFoldDB" id="U4LRZ3"/>
<dbReference type="Gene3D" id="2.120.10.70">
    <property type="entry name" value="Fucose-specific lectin"/>
    <property type="match status" value="1"/>
</dbReference>
<sequence length="307" mass="34046">MGPILNRTPLAACAFSDGNGAHIRVYYQDTEGTVKETYYDDKAGWALRNPDVIGKAKLNTGIACCAWANGTQIRVYFIDANNKICERIYEGGAAGSWHDGTLSISHDFKAAPYSKLSCIGYDQYESLRVYYQDTSNKLRELIFDGSKWKEGDNSLPTACSGSAISANAHKERQDRWIYYQDVSMNPKEIWYDGSRWNNGGFNPTGVFSPCAGIKTAMWNNSGNSEIRNVSVSDDNMLRVTTYTGKAWTGTKDLTRTITGSDVACVIVPGTNHWTRVYYQAEGEKIAEYGSNDGQNWSLMQASLPTSN</sequence>
<accession>U4LRZ3</accession>
<dbReference type="Pfam" id="PF07938">
    <property type="entry name" value="Fungal_lectin"/>
    <property type="match status" value="1"/>
</dbReference>
<dbReference type="eggNOG" id="ENOG502SNJJ">
    <property type="taxonomic scope" value="Eukaryota"/>
</dbReference>
<dbReference type="EMBL" id="HF936612">
    <property type="protein sequence ID" value="CCX34725.1"/>
    <property type="molecule type" value="Genomic_DNA"/>
</dbReference>
<gene>
    <name evidence="2" type="ORF">PCON_04232</name>
</gene>
<evidence type="ECO:0000256" key="1">
    <source>
        <dbReference type="ARBA" id="ARBA00009042"/>
    </source>
</evidence>
<reference evidence="2 3" key="1">
    <citation type="journal article" date="2013" name="PLoS Genet.">
        <title>The genome and development-dependent transcriptomes of Pyronema confluens: a window into fungal evolution.</title>
        <authorList>
            <person name="Traeger S."/>
            <person name="Altegoer F."/>
            <person name="Freitag M."/>
            <person name="Gabaldon T."/>
            <person name="Kempken F."/>
            <person name="Kumar A."/>
            <person name="Marcet-Houben M."/>
            <person name="Poggeler S."/>
            <person name="Stajich J.E."/>
            <person name="Nowrousian M."/>
        </authorList>
    </citation>
    <scope>NUCLEOTIDE SEQUENCE [LARGE SCALE GENOMIC DNA]</scope>
    <source>
        <strain evidence="3">CBS 100304</strain>
        <tissue evidence="2">Vegetative mycelium</tissue>
    </source>
</reference>
<dbReference type="STRING" id="1076935.U4LRZ3"/>
<dbReference type="Proteomes" id="UP000018144">
    <property type="component" value="Unassembled WGS sequence"/>
</dbReference>
<dbReference type="GO" id="GO:0030246">
    <property type="term" value="F:carbohydrate binding"/>
    <property type="evidence" value="ECO:0007669"/>
    <property type="project" value="UniProtKB-KW"/>
</dbReference>
<proteinExistence type="inferred from homology"/>
<name>U4LRZ3_PYROM</name>
<organism evidence="2 3">
    <name type="scientific">Pyronema omphalodes (strain CBS 100304)</name>
    <name type="common">Pyronema confluens</name>
    <dbReference type="NCBI Taxonomy" id="1076935"/>
    <lineage>
        <taxon>Eukaryota</taxon>
        <taxon>Fungi</taxon>
        <taxon>Dikarya</taxon>
        <taxon>Ascomycota</taxon>
        <taxon>Pezizomycotina</taxon>
        <taxon>Pezizomycetes</taxon>
        <taxon>Pezizales</taxon>
        <taxon>Pyronemataceae</taxon>
        <taxon>Pyronema</taxon>
    </lineage>
</organism>
<evidence type="ECO:0000313" key="2">
    <source>
        <dbReference type="EMBL" id="CCX34725.1"/>
    </source>
</evidence>
<dbReference type="InterPro" id="IPR012475">
    <property type="entry name" value="Fungal_lectin"/>
</dbReference>
<comment type="similarity">
    <text evidence="1">Belongs to the fungal fucose-specific lectin family.</text>
</comment>